<reference evidence="15" key="1">
    <citation type="submission" date="2021-01" db="EMBL/GenBank/DDBJ databases">
        <title>Genome public.</title>
        <authorList>
            <person name="Liu C."/>
            <person name="Sun Q."/>
        </authorList>
    </citation>
    <scope>NUCLEOTIDE SEQUENCE [LARGE SCALE GENOMIC DNA]</scope>
    <source>
        <strain evidence="15">YIM B02556</strain>
    </source>
</reference>
<evidence type="ECO:0000256" key="4">
    <source>
        <dbReference type="ARBA" id="ARBA00022741"/>
    </source>
</evidence>
<comment type="catalytic activity">
    <reaction evidence="11">
        <text>ATP + H2O = ADP + phosphate + H(+)</text>
        <dbReference type="Rhea" id="RHEA:13065"/>
        <dbReference type="ChEBI" id="CHEBI:15377"/>
        <dbReference type="ChEBI" id="CHEBI:15378"/>
        <dbReference type="ChEBI" id="CHEBI:30616"/>
        <dbReference type="ChEBI" id="CHEBI:43474"/>
        <dbReference type="ChEBI" id="CHEBI:456216"/>
        <dbReference type="EC" id="5.6.2.3"/>
    </reaction>
</comment>
<keyword evidence="8" id="KW-0238">DNA-binding</keyword>
<keyword evidence="2" id="KW-0639">Primosome</keyword>
<evidence type="ECO:0000256" key="8">
    <source>
        <dbReference type="ARBA" id="ARBA00023125"/>
    </source>
</evidence>
<dbReference type="Gene3D" id="1.10.860.10">
    <property type="entry name" value="DNAb Helicase, Chain A"/>
    <property type="match status" value="1"/>
</dbReference>
<dbReference type="InterPro" id="IPR016136">
    <property type="entry name" value="DNA_helicase_N/primase_C"/>
</dbReference>
<evidence type="ECO:0000256" key="1">
    <source>
        <dbReference type="ARBA" id="ARBA00008428"/>
    </source>
</evidence>
<keyword evidence="7" id="KW-0067">ATP-binding</keyword>
<evidence type="ECO:0000259" key="12">
    <source>
        <dbReference type="Pfam" id="PF00772"/>
    </source>
</evidence>
<evidence type="ECO:0000256" key="5">
    <source>
        <dbReference type="ARBA" id="ARBA00022801"/>
    </source>
</evidence>
<keyword evidence="6" id="KW-0347">Helicase</keyword>
<evidence type="ECO:0000256" key="9">
    <source>
        <dbReference type="ARBA" id="ARBA00023235"/>
    </source>
</evidence>
<keyword evidence="15" id="KW-1185">Reference proteome</keyword>
<evidence type="ECO:0000256" key="10">
    <source>
        <dbReference type="ARBA" id="ARBA00044969"/>
    </source>
</evidence>
<keyword evidence="3" id="KW-0235">DNA replication</keyword>
<dbReference type="InterPro" id="IPR007694">
    <property type="entry name" value="DNA_helicase_DnaB-like_C"/>
</dbReference>
<comment type="similarity">
    <text evidence="1">Belongs to the helicase family. DnaB subfamily.</text>
</comment>
<keyword evidence="9" id="KW-0413">Isomerase</keyword>
<gene>
    <name evidence="14" type="ORF">JHL17_34070</name>
</gene>
<dbReference type="RefSeq" id="WP_200199098.1">
    <property type="nucleotide sequence ID" value="NZ_JAENHM010000087.1"/>
</dbReference>
<dbReference type="InterPro" id="IPR027417">
    <property type="entry name" value="P-loop_NTPase"/>
</dbReference>
<comment type="caution">
    <text evidence="14">The sequence shown here is derived from an EMBL/GenBank/DDBJ whole genome shotgun (WGS) entry which is preliminary data.</text>
</comment>
<dbReference type="InterPro" id="IPR036185">
    <property type="entry name" value="DNA_heli_DnaB-like_N_sf"/>
</dbReference>
<evidence type="ECO:0000256" key="6">
    <source>
        <dbReference type="ARBA" id="ARBA00022806"/>
    </source>
</evidence>
<evidence type="ECO:0000256" key="7">
    <source>
        <dbReference type="ARBA" id="ARBA00022840"/>
    </source>
</evidence>
<dbReference type="Proteomes" id="UP000652760">
    <property type="component" value="Unassembled WGS sequence"/>
</dbReference>
<keyword evidence="5" id="KW-0378">Hydrolase</keyword>
<accession>A0ABS1FG87</accession>
<evidence type="ECO:0000313" key="15">
    <source>
        <dbReference type="Proteomes" id="UP000652760"/>
    </source>
</evidence>
<proteinExistence type="inferred from homology"/>
<dbReference type="Gene3D" id="3.40.50.300">
    <property type="entry name" value="P-loop containing nucleotide triphosphate hydrolases"/>
    <property type="match status" value="1"/>
</dbReference>
<evidence type="ECO:0000256" key="2">
    <source>
        <dbReference type="ARBA" id="ARBA00022515"/>
    </source>
</evidence>
<dbReference type="SUPFAM" id="SSF52540">
    <property type="entry name" value="P-loop containing nucleoside triphosphate hydrolases"/>
    <property type="match status" value="1"/>
</dbReference>
<evidence type="ECO:0000256" key="3">
    <source>
        <dbReference type="ARBA" id="ARBA00022705"/>
    </source>
</evidence>
<dbReference type="EC" id="5.6.2.3" evidence="10"/>
<organism evidence="14 15">
    <name type="scientific">Azospirillum endophyticum</name>
    <dbReference type="NCBI Taxonomy" id="2800326"/>
    <lineage>
        <taxon>Bacteria</taxon>
        <taxon>Pseudomonadati</taxon>
        <taxon>Pseudomonadota</taxon>
        <taxon>Alphaproteobacteria</taxon>
        <taxon>Rhodospirillales</taxon>
        <taxon>Azospirillaceae</taxon>
        <taxon>Azospirillum</taxon>
    </lineage>
</organism>
<dbReference type="PANTHER" id="PTHR30153">
    <property type="entry name" value="REPLICATIVE DNA HELICASE DNAB"/>
    <property type="match status" value="1"/>
</dbReference>
<dbReference type="SUPFAM" id="SSF48024">
    <property type="entry name" value="N-terminal domain of DnaB helicase"/>
    <property type="match status" value="1"/>
</dbReference>
<dbReference type="EMBL" id="JAENHM010000087">
    <property type="protein sequence ID" value="MBK1842434.1"/>
    <property type="molecule type" value="Genomic_DNA"/>
</dbReference>
<feature type="domain" description="DNA helicase DnaB-like N-terminal" evidence="12">
    <location>
        <begin position="18"/>
        <end position="117"/>
    </location>
</feature>
<dbReference type="Pfam" id="PF00772">
    <property type="entry name" value="DnaB"/>
    <property type="match status" value="1"/>
</dbReference>
<keyword evidence="4" id="KW-0547">Nucleotide-binding</keyword>
<sequence length="434" mass="46988">MAIDTLESEERQVYRDLSNEEAEQALLGALLVNNRAFDRVCGLLAADDFYDPAHQRIFDAIARKIGQGEQADPVTLAAEFRDDPELARDGGAAYLVELAGNIVTVVNAPDYARTIADLSRRRRLVLAGYDAIAAAADQTRPVIETVGATLADLERLAESRKARTGDAVLADLLDAWRGEPVIYSTGFPTIDAALGGGLIPGEVLGLLAHDKAGKTMLAASISHALNAAGIWHAYAALEMGGSQIERRHIARDLGIATTRLRGRIGSDVVAAVGRYRVERKSHVLYLDLPGATVEELRAEIVAAKAQRKVTGIVIDYWQLITGGSDRETQEAHLSRVANWISTLAKRLGLWVILLAQMNDEGTAPAYCKRGLNRAVDHLLILHREDGAETAWLSLKRSRHMPPVDIGGPNDPVLRMRFPGPYFEDIGTSSNGGAV</sequence>
<evidence type="ECO:0000313" key="14">
    <source>
        <dbReference type="EMBL" id="MBK1842434.1"/>
    </source>
</evidence>
<dbReference type="InterPro" id="IPR007693">
    <property type="entry name" value="DNA_helicase_DnaB-like_N"/>
</dbReference>
<protein>
    <recommendedName>
        <fullName evidence="10">DNA 5'-3' helicase</fullName>
        <ecNumber evidence="10">5.6.2.3</ecNumber>
    </recommendedName>
</protein>
<dbReference type="Pfam" id="PF03796">
    <property type="entry name" value="DnaB_C"/>
    <property type="match status" value="1"/>
</dbReference>
<feature type="domain" description="SF4 helicase" evidence="13">
    <location>
        <begin position="184"/>
        <end position="359"/>
    </location>
</feature>
<name>A0ABS1FG87_9PROT</name>
<evidence type="ECO:0000259" key="13">
    <source>
        <dbReference type="Pfam" id="PF03796"/>
    </source>
</evidence>
<dbReference type="PANTHER" id="PTHR30153:SF2">
    <property type="entry name" value="REPLICATIVE DNA HELICASE"/>
    <property type="match status" value="1"/>
</dbReference>
<evidence type="ECO:0000256" key="11">
    <source>
        <dbReference type="ARBA" id="ARBA00048954"/>
    </source>
</evidence>